<evidence type="ECO:0000313" key="1">
    <source>
        <dbReference type="EMBL" id="EEE44031.1"/>
    </source>
</evidence>
<dbReference type="RefSeq" id="WP_008190791.1">
    <property type="nucleotide sequence ID" value="NZ_CM011002.1"/>
</dbReference>
<accession>A0A5E8GX59</accession>
<dbReference type="AlphaFoldDB" id="A0A5E8GX59"/>
<dbReference type="Proteomes" id="UP000004703">
    <property type="component" value="Chromosome"/>
</dbReference>
<name>A0A5E8GX59_ROSAD</name>
<comment type="caution">
    <text evidence="1">The sequence shown here is derived from an EMBL/GenBank/DDBJ whole genome shotgun (WGS) entry which is preliminary data.</text>
</comment>
<reference evidence="1 2" key="2">
    <citation type="submission" date="2013-04" db="EMBL/GenBank/DDBJ databases">
        <authorList>
            <person name="Fiebig A."/>
            <person name="Pradella S."/>
            <person name="Wagner-Doebler I."/>
        </authorList>
    </citation>
    <scope>NUCLEOTIDE SEQUENCE [LARGE SCALE GENOMIC DNA]</scope>
    <source>
        <strain evidence="2">DSM 17067 / NCIMB 14079 / DFL-11</strain>
    </source>
</reference>
<reference evidence="1 2" key="1">
    <citation type="submission" date="2008-01" db="EMBL/GenBank/DDBJ databases">
        <authorList>
            <person name="Wagner-Dobler I."/>
            <person name="Ferriera S."/>
            <person name="Johnson J."/>
            <person name="Kravitz S."/>
            <person name="Beeson K."/>
            <person name="Sutton G."/>
            <person name="Rogers Y.-H."/>
            <person name="Friedman R."/>
            <person name="Frazier M."/>
            <person name="Venter J.C."/>
        </authorList>
    </citation>
    <scope>NUCLEOTIDE SEQUENCE [LARGE SCALE GENOMIC DNA]</scope>
    <source>
        <strain evidence="2">DSM 17067 / NCIMB 14079 / DFL-11</strain>
    </source>
</reference>
<organism evidence="1 2">
    <name type="scientific">Roseibium alexandrii (strain DSM 17067 / NCIMB 14079 / DFL-11)</name>
    <name type="common">Labrenzia alexandrii</name>
    <dbReference type="NCBI Taxonomy" id="244592"/>
    <lineage>
        <taxon>Bacteria</taxon>
        <taxon>Pseudomonadati</taxon>
        <taxon>Pseudomonadota</taxon>
        <taxon>Alphaproteobacteria</taxon>
        <taxon>Hyphomicrobiales</taxon>
        <taxon>Stappiaceae</taxon>
        <taxon>Roseibium</taxon>
    </lineage>
</organism>
<evidence type="ECO:0000313" key="2">
    <source>
        <dbReference type="Proteomes" id="UP000004703"/>
    </source>
</evidence>
<sequence length="77" mass="8870">MLQEKHGDLDAEKRKKLITRLLEDLSRSNPDLYYQPTSQIALQIKQQVDEGTNLSNEDRALLSPLTLRDIEVLLSLH</sequence>
<proteinExistence type="predicted"/>
<dbReference type="EMBL" id="ACCU02000004">
    <property type="protein sequence ID" value="EEE44031.1"/>
    <property type="molecule type" value="Genomic_DNA"/>
</dbReference>
<protein>
    <submittedName>
        <fullName evidence="1">Uncharacterized protein</fullName>
    </submittedName>
</protein>
<gene>
    <name evidence="1" type="ORF">SADFL11_1317</name>
</gene>